<dbReference type="PIRSF" id="PIRSF017393">
    <property type="entry name" value="MTase_SAV2177"/>
    <property type="match status" value="1"/>
</dbReference>
<organism evidence="1 2">
    <name type="scientific">Streptomyces sp. 900105755</name>
    <dbReference type="NCBI Taxonomy" id="3154389"/>
    <lineage>
        <taxon>Bacteria</taxon>
        <taxon>Bacillati</taxon>
        <taxon>Actinomycetota</taxon>
        <taxon>Actinomycetes</taxon>
        <taxon>Kitasatosporales</taxon>
        <taxon>Streptomycetaceae</taxon>
        <taxon>Streptomyces</taxon>
    </lineage>
</organism>
<reference evidence="1 2" key="1">
    <citation type="submission" date="2024-06" db="EMBL/GenBank/DDBJ databases">
        <title>The Natural Products Discovery Center: Release of the First 8490 Sequenced Strains for Exploring Actinobacteria Biosynthetic Diversity.</title>
        <authorList>
            <person name="Kalkreuter E."/>
            <person name="Kautsar S.A."/>
            <person name="Yang D."/>
            <person name="Bader C.D."/>
            <person name="Teijaro C.N."/>
            <person name="Fluegel L."/>
            <person name="Davis C.M."/>
            <person name="Simpson J.R."/>
            <person name="Lauterbach L."/>
            <person name="Steele A.D."/>
            <person name="Gui C."/>
            <person name="Meng S."/>
            <person name="Li G."/>
            <person name="Viehrig K."/>
            <person name="Ye F."/>
            <person name="Su P."/>
            <person name="Kiefer A.F."/>
            <person name="Nichols A."/>
            <person name="Cepeda A.J."/>
            <person name="Yan W."/>
            <person name="Fan B."/>
            <person name="Jiang Y."/>
            <person name="Adhikari A."/>
            <person name="Zheng C.-J."/>
            <person name="Schuster L."/>
            <person name="Cowan T.M."/>
            <person name="Smanski M.J."/>
            <person name="Chevrette M.G."/>
            <person name="De Carvalho L.P.S."/>
            <person name="Shen B."/>
        </authorList>
    </citation>
    <scope>NUCLEOTIDE SEQUENCE [LARGE SCALE GENOMIC DNA]</scope>
    <source>
        <strain evidence="1 2">NPDC001694</strain>
    </source>
</reference>
<protein>
    <submittedName>
        <fullName evidence="1">SAM-dependent methyltransferase</fullName>
    </submittedName>
</protein>
<dbReference type="GO" id="GO:0032259">
    <property type="term" value="P:methylation"/>
    <property type="evidence" value="ECO:0007669"/>
    <property type="project" value="UniProtKB-KW"/>
</dbReference>
<evidence type="ECO:0000313" key="2">
    <source>
        <dbReference type="Proteomes" id="UP001490365"/>
    </source>
</evidence>
<keyword evidence="1" id="KW-0489">Methyltransferase</keyword>
<keyword evidence="1" id="KW-0808">Transferase</keyword>
<dbReference type="Proteomes" id="UP001490365">
    <property type="component" value="Unassembled WGS sequence"/>
</dbReference>
<evidence type="ECO:0000313" key="1">
    <source>
        <dbReference type="EMBL" id="MER6266725.1"/>
    </source>
</evidence>
<dbReference type="RefSeq" id="WP_351955399.1">
    <property type="nucleotide sequence ID" value="NZ_JBEOZM010000002.1"/>
</dbReference>
<dbReference type="EMBL" id="JBEOZM010000002">
    <property type="protein sequence ID" value="MER6266725.1"/>
    <property type="molecule type" value="Genomic_DNA"/>
</dbReference>
<name>A0ABV1T9K6_9ACTN</name>
<gene>
    <name evidence="1" type="ORF">ABT211_05425</name>
</gene>
<accession>A0ABV1T9K6</accession>
<proteinExistence type="predicted"/>
<dbReference type="SUPFAM" id="SSF53335">
    <property type="entry name" value="S-adenosyl-L-methionine-dependent methyltransferases"/>
    <property type="match status" value="1"/>
</dbReference>
<sequence>MTNSHAARDIDTSRPHSARMYDYYLGGKDHFEVDKQAAESVASAYPSVFIAARENRAFMHRATRVLAREHGIRQWLDIGTGIPTEPNLHQVAQSVVPDARVVYADNDPLVLKYAERLMRSSAEGRTTYIEADVNDPQALIDAPELAEILDLDRPVALSLNALMHFVTDAQDPYGIVTRLLAVLPSGSALALTHVTPDFDPDSWGQVAEIYNNAGTPVRFRSHAEVTRFFDGLELLDPGVSLAHRWRPDGEPTATDVEVSLWTGVGIKP</sequence>
<dbReference type="Pfam" id="PF04672">
    <property type="entry name" value="Methyltransf_19"/>
    <property type="match status" value="1"/>
</dbReference>
<dbReference type="GO" id="GO:0008168">
    <property type="term" value="F:methyltransferase activity"/>
    <property type="evidence" value="ECO:0007669"/>
    <property type="project" value="UniProtKB-KW"/>
</dbReference>
<dbReference type="Gene3D" id="3.40.50.150">
    <property type="entry name" value="Vaccinia Virus protein VP39"/>
    <property type="match status" value="1"/>
</dbReference>
<keyword evidence="2" id="KW-1185">Reference proteome</keyword>
<comment type="caution">
    <text evidence="1">The sequence shown here is derived from an EMBL/GenBank/DDBJ whole genome shotgun (WGS) entry which is preliminary data.</text>
</comment>
<dbReference type="InterPro" id="IPR029063">
    <property type="entry name" value="SAM-dependent_MTases_sf"/>
</dbReference>
<dbReference type="InterPro" id="IPR006764">
    <property type="entry name" value="SAM_dep_MeTrfase_SAV2177_type"/>
</dbReference>